<sequence length="325" mass="37506">MYLKNIIIIFLSVLFYSCNSKFESDLKIEKRDDSFDELFSILKENFIDKDSIDWLKFEEAVLLKNKISKDSAIIEALTLLGNRHTSYIKANGVHLRGKFNKSINKVEENCFNLTNNNLFKSLKNISYIKIDRIDNKSQMSEREYIFQNLSLISSKINSDYWIIDLRGNTGGAIWPMLISLLPFYQDGIIGHNVFKKNNFSTAWVKKEGSIFLGDQNQSEHYLNDKIYFTVNPKKVFVLIDQKTMSSAEAVVISLKSLSNVEFIGSRTGGYTTNNVDVSLKNLDKLRLTVNYMADNQKKVYKRGIMPNQKLCNESDILNYIEDQIN</sequence>
<dbReference type="EMBL" id="BMFL01000008">
    <property type="protein sequence ID" value="GGE97431.1"/>
    <property type="molecule type" value="Genomic_DNA"/>
</dbReference>
<dbReference type="Pfam" id="PF03572">
    <property type="entry name" value="Peptidase_S41"/>
    <property type="match status" value="1"/>
</dbReference>
<dbReference type="Gene3D" id="3.90.226.10">
    <property type="entry name" value="2-enoyl-CoA Hydratase, Chain A, domain 1"/>
    <property type="match status" value="1"/>
</dbReference>
<dbReference type="STRING" id="1434701.SAMN05443634_106226"/>
<keyword evidence="5" id="KW-1185">Reference proteome</keyword>
<evidence type="ECO:0000259" key="1">
    <source>
        <dbReference type="Pfam" id="PF03572"/>
    </source>
</evidence>
<reference evidence="4" key="2">
    <citation type="submission" date="2016-11" db="EMBL/GenBank/DDBJ databases">
        <authorList>
            <person name="Varghese N."/>
            <person name="Submissions S."/>
        </authorList>
    </citation>
    <scope>NUCLEOTIDE SEQUENCE [LARGE SCALE GENOMIC DNA]</scope>
    <source>
        <strain evidence="4">DSM 27989</strain>
    </source>
</reference>
<reference evidence="3" key="3">
    <citation type="submission" date="2016-11" db="EMBL/GenBank/DDBJ databases">
        <authorList>
            <person name="Jaros S."/>
            <person name="Januszkiewicz K."/>
            <person name="Wedrychowicz H."/>
        </authorList>
    </citation>
    <scope>NUCLEOTIDE SEQUENCE [LARGE SCALE GENOMIC DNA]</scope>
    <source>
        <strain evidence="3">DSM 27989</strain>
    </source>
</reference>
<dbReference type="PANTHER" id="PTHR32060:SF22">
    <property type="entry name" value="CARBOXYL-TERMINAL-PROCESSING PEPTIDASE 3, CHLOROPLASTIC"/>
    <property type="match status" value="1"/>
</dbReference>
<protein>
    <submittedName>
        <fullName evidence="3">Peptidase family S41</fullName>
    </submittedName>
</protein>
<dbReference type="EMBL" id="FRBH01000006">
    <property type="protein sequence ID" value="SHL16871.1"/>
    <property type="molecule type" value="Genomic_DNA"/>
</dbReference>
<dbReference type="GO" id="GO:0008236">
    <property type="term" value="F:serine-type peptidase activity"/>
    <property type="evidence" value="ECO:0007669"/>
    <property type="project" value="InterPro"/>
</dbReference>
<accession>A0A1M6YEY2</accession>
<dbReference type="SUPFAM" id="SSF52096">
    <property type="entry name" value="ClpP/crotonase"/>
    <property type="match status" value="1"/>
</dbReference>
<evidence type="ECO:0000313" key="5">
    <source>
        <dbReference type="Proteomes" id="UP000650994"/>
    </source>
</evidence>
<name>A0A1M6YEY2_9FLAO</name>
<evidence type="ECO:0000313" key="2">
    <source>
        <dbReference type="EMBL" id="GGE97431.1"/>
    </source>
</evidence>
<proteinExistence type="predicted"/>
<organism evidence="3 4">
    <name type="scientific">Chishuiella changwenlii</name>
    <dbReference type="NCBI Taxonomy" id="1434701"/>
    <lineage>
        <taxon>Bacteria</taxon>
        <taxon>Pseudomonadati</taxon>
        <taxon>Bacteroidota</taxon>
        <taxon>Flavobacteriia</taxon>
        <taxon>Flavobacteriales</taxon>
        <taxon>Weeksellaceae</taxon>
        <taxon>Chishuiella</taxon>
    </lineage>
</organism>
<dbReference type="GO" id="GO:0004175">
    <property type="term" value="F:endopeptidase activity"/>
    <property type="evidence" value="ECO:0007669"/>
    <property type="project" value="TreeGrafter"/>
</dbReference>
<dbReference type="Proteomes" id="UP000650994">
    <property type="component" value="Unassembled WGS sequence"/>
</dbReference>
<dbReference type="InterPro" id="IPR005151">
    <property type="entry name" value="Tail-specific_protease"/>
</dbReference>
<dbReference type="PROSITE" id="PS51257">
    <property type="entry name" value="PROKAR_LIPOPROTEIN"/>
    <property type="match status" value="1"/>
</dbReference>
<reference evidence="2" key="5">
    <citation type="submission" date="2024-05" db="EMBL/GenBank/DDBJ databases">
        <authorList>
            <person name="Sun Q."/>
            <person name="Zhou Y."/>
        </authorList>
    </citation>
    <scope>NUCLEOTIDE SEQUENCE</scope>
    <source>
        <strain evidence="2">CGMCC 1.12707</strain>
    </source>
</reference>
<dbReference type="PANTHER" id="PTHR32060">
    <property type="entry name" value="TAIL-SPECIFIC PROTEASE"/>
    <property type="match status" value="1"/>
</dbReference>
<gene>
    <name evidence="2" type="ORF">GCM10010984_13740</name>
    <name evidence="3" type="ORF">SAMN05443634_106226</name>
</gene>
<reference evidence="5" key="4">
    <citation type="journal article" date="2019" name="Int. J. Syst. Evol. Microbiol.">
        <title>The Global Catalogue of Microorganisms (GCM) 10K type strain sequencing project: providing services to taxonomists for standard genome sequencing and annotation.</title>
        <authorList>
            <consortium name="The Broad Institute Genomics Platform"/>
            <consortium name="The Broad Institute Genome Sequencing Center for Infectious Disease"/>
            <person name="Wu L."/>
            <person name="Ma J."/>
        </authorList>
    </citation>
    <scope>NUCLEOTIDE SEQUENCE [LARGE SCALE GENOMIC DNA]</scope>
    <source>
        <strain evidence="5">CGMCC 1.12707</strain>
    </source>
</reference>
<dbReference type="GO" id="GO:0006508">
    <property type="term" value="P:proteolysis"/>
    <property type="evidence" value="ECO:0007669"/>
    <property type="project" value="InterPro"/>
</dbReference>
<dbReference type="AlphaFoldDB" id="A0A1M6YEY2"/>
<evidence type="ECO:0000313" key="4">
    <source>
        <dbReference type="Proteomes" id="UP000184120"/>
    </source>
</evidence>
<reference evidence="2" key="1">
    <citation type="journal article" date="2014" name="Int. J. Syst. Evol. Microbiol.">
        <title>Complete genome of a new Firmicutes species belonging to the dominant human colonic microbiota ('Ruminococcus bicirculans') reveals two chromosomes and a selective capacity to utilize plant glucans.</title>
        <authorList>
            <consortium name="NISC Comparative Sequencing Program"/>
            <person name="Wegmann U."/>
            <person name="Louis P."/>
            <person name="Goesmann A."/>
            <person name="Henrissat B."/>
            <person name="Duncan S.H."/>
            <person name="Flint H.J."/>
        </authorList>
    </citation>
    <scope>NUCLEOTIDE SEQUENCE</scope>
    <source>
        <strain evidence="2">CGMCC 1.12707</strain>
    </source>
</reference>
<dbReference type="InterPro" id="IPR029045">
    <property type="entry name" value="ClpP/crotonase-like_dom_sf"/>
</dbReference>
<dbReference type="Proteomes" id="UP000184120">
    <property type="component" value="Unassembled WGS sequence"/>
</dbReference>
<evidence type="ECO:0000313" key="3">
    <source>
        <dbReference type="EMBL" id="SHL16871.1"/>
    </source>
</evidence>
<feature type="domain" description="Tail specific protease" evidence="1">
    <location>
        <begin position="124"/>
        <end position="308"/>
    </location>
</feature>
<dbReference type="OrthoDB" id="7314861at2"/>